<organism evidence="3">
    <name type="scientific">marine sediment metagenome</name>
    <dbReference type="NCBI Taxonomy" id="412755"/>
    <lineage>
        <taxon>unclassified sequences</taxon>
        <taxon>metagenomes</taxon>
        <taxon>ecological metagenomes</taxon>
    </lineage>
</organism>
<protein>
    <submittedName>
        <fullName evidence="3">Uncharacterized protein</fullName>
    </submittedName>
</protein>
<keyword evidence="2" id="KW-1133">Transmembrane helix</keyword>
<keyword evidence="2" id="KW-0812">Transmembrane</keyword>
<accession>A0A0F9DY89</accession>
<evidence type="ECO:0000313" key="3">
    <source>
        <dbReference type="EMBL" id="KKL16793.1"/>
    </source>
</evidence>
<sequence length="90" mass="10139">MLTPEVIQVVIQGGAVGLLLMFGIMGYRVALTTIDKVSTFVNNHLEHNTEAVREGTEVMREMKTEITRMSDKLSADTTRRVNSEGWELRD</sequence>
<evidence type="ECO:0000256" key="1">
    <source>
        <dbReference type="SAM" id="MobiDB-lite"/>
    </source>
</evidence>
<name>A0A0F9DY89_9ZZZZ</name>
<proteinExistence type="predicted"/>
<feature type="transmembrane region" description="Helical" evidence="2">
    <location>
        <begin position="6"/>
        <end position="27"/>
    </location>
</feature>
<keyword evidence="2" id="KW-0472">Membrane</keyword>
<feature type="region of interest" description="Disordered" evidence="1">
    <location>
        <begin position="67"/>
        <end position="90"/>
    </location>
</feature>
<gene>
    <name evidence="3" type="ORF">LCGC14_2492020</name>
</gene>
<reference evidence="3" key="1">
    <citation type="journal article" date="2015" name="Nature">
        <title>Complex archaea that bridge the gap between prokaryotes and eukaryotes.</title>
        <authorList>
            <person name="Spang A."/>
            <person name="Saw J.H."/>
            <person name="Jorgensen S.L."/>
            <person name="Zaremba-Niedzwiedzka K."/>
            <person name="Martijn J."/>
            <person name="Lind A.E."/>
            <person name="van Eijk R."/>
            <person name="Schleper C."/>
            <person name="Guy L."/>
            <person name="Ettema T.J."/>
        </authorList>
    </citation>
    <scope>NUCLEOTIDE SEQUENCE</scope>
</reference>
<dbReference type="EMBL" id="LAZR01039525">
    <property type="protein sequence ID" value="KKL16793.1"/>
    <property type="molecule type" value="Genomic_DNA"/>
</dbReference>
<dbReference type="AlphaFoldDB" id="A0A0F9DY89"/>
<comment type="caution">
    <text evidence="3">The sequence shown here is derived from an EMBL/GenBank/DDBJ whole genome shotgun (WGS) entry which is preliminary data.</text>
</comment>
<evidence type="ECO:0000256" key="2">
    <source>
        <dbReference type="SAM" id="Phobius"/>
    </source>
</evidence>